<dbReference type="GO" id="GO:0005829">
    <property type="term" value="C:cytosol"/>
    <property type="evidence" value="ECO:0007669"/>
    <property type="project" value="TreeGrafter"/>
</dbReference>
<evidence type="ECO:0000313" key="2">
    <source>
        <dbReference type="EMBL" id="VAX32141.1"/>
    </source>
</evidence>
<dbReference type="AlphaFoldDB" id="A0A3B1CZZ2"/>
<dbReference type="PROSITE" id="PS00373">
    <property type="entry name" value="GART"/>
    <property type="match status" value="1"/>
</dbReference>
<organism evidence="2">
    <name type="scientific">hydrothermal vent metagenome</name>
    <dbReference type="NCBI Taxonomy" id="652676"/>
    <lineage>
        <taxon>unclassified sequences</taxon>
        <taxon>metagenomes</taxon>
        <taxon>ecological metagenomes</taxon>
    </lineage>
</organism>
<keyword evidence="2" id="KW-0808">Transferase</keyword>
<name>A0A3B1CZZ2_9ZZZZ</name>
<dbReference type="Gene3D" id="3.40.50.12230">
    <property type="match status" value="1"/>
</dbReference>
<evidence type="ECO:0000259" key="1">
    <source>
        <dbReference type="Pfam" id="PF00551"/>
    </source>
</evidence>
<reference evidence="2" key="1">
    <citation type="submission" date="2018-06" db="EMBL/GenBank/DDBJ databases">
        <authorList>
            <person name="Zhirakovskaya E."/>
        </authorList>
    </citation>
    <scope>NUCLEOTIDE SEQUENCE</scope>
</reference>
<dbReference type="EC" id="2.1.2.9" evidence="2"/>
<sequence>MRMVFLSPDEPFYLPEFYRYVLENLSSGHDIKVIIVPPIYKNTTKLGLVLRYAKTFGVREAAVLSSRVIYYKGMNFLFSGRGESFYSMKAVFKKYGVSCLYEHDLNSKNNLARLKGWKTELLISISCPQIFKRELMELPTKGCLNLHGSILPDYRGVMPSFWVLANNEKEAGSTLFFVNEKIDAGDVLVQRRFPVHADDTLEYFIRRSKRIGAEMVVEGVEKISRGNYETYPLDMNKGNYYGWPKREDVKRFINNGRRFR</sequence>
<accession>A0A3B1CZZ2</accession>
<protein>
    <submittedName>
        <fullName evidence="2">Methionyl-tRNA formyltransferase</fullName>
        <ecNumber evidence="2">2.1.2.9</ecNumber>
    </submittedName>
</protein>
<dbReference type="InterPro" id="IPR002376">
    <property type="entry name" value="Formyl_transf_N"/>
</dbReference>
<dbReference type="GO" id="GO:0004479">
    <property type="term" value="F:methionyl-tRNA formyltransferase activity"/>
    <property type="evidence" value="ECO:0007669"/>
    <property type="project" value="UniProtKB-EC"/>
</dbReference>
<dbReference type="PANTHER" id="PTHR11138">
    <property type="entry name" value="METHIONYL-TRNA FORMYLTRANSFERASE"/>
    <property type="match status" value="1"/>
</dbReference>
<dbReference type="PANTHER" id="PTHR11138:SF5">
    <property type="entry name" value="METHIONYL-TRNA FORMYLTRANSFERASE, MITOCHONDRIAL"/>
    <property type="match status" value="1"/>
</dbReference>
<dbReference type="Pfam" id="PF00551">
    <property type="entry name" value="Formyl_trans_N"/>
    <property type="match status" value="1"/>
</dbReference>
<dbReference type="SUPFAM" id="SSF53328">
    <property type="entry name" value="Formyltransferase"/>
    <property type="match status" value="1"/>
</dbReference>
<feature type="domain" description="Formyl transferase N-terminal" evidence="1">
    <location>
        <begin position="83"/>
        <end position="218"/>
    </location>
</feature>
<proteinExistence type="predicted"/>
<gene>
    <name evidence="2" type="ORF">MNBD_NITROSPIRAE03-1260</name>
</gene>
<dbReference type="EMBL" id="UOGI01000129">
    <property type="protein sequence ID" value="VAX32141.1"/>
    <property type="molecule type" value="Genomic_DNA"/>
</dbReference>
<dbReference type="InterPro" id="IPR036477">
    <property type="entry name" value="Formyl_transf_N_sf"/>
</dbReference>
<dbReference type="CDD" id="cd08653">
    <property type="entry name" value="FMT_core_like_3"/>
    <property type="match status" value="1"/>
</dbReference>
<dbReference type="InterPro" id="IPR001555">
    <property type="entry name" value="GART_AS"/>
</dbReference>